<dbReference type="GO" id="GO:0003690">
    <property type="term" value="F:double-stranded DNA binding"/>
    <property type="evidence" value="ECO:0007669"/>
    <property type="project" value="TreeGrafter"/>
</dbReference>
<accession>A0A9P7KEC3</accession>
<comment type="caution">
    <text evidence="7">The sequence shown here is derived from an EMBL/GenBank/DDBJ whole genome shotgun (WGS) entry which is preliminary data.</text>
</comment>
<organism evidence="7 8">
    <name type="scientific">Asterophora parasitica</name>
    <dbReference type="NCBI Taxonomy" id="117018"/>
    <lineage>
        <taxon>Eukaryota</taxon>
        <taxon>Fungi</taxon>
        <taxon>Dikarya</taxon>
        <taxon>Basidiomycota</taxon>
        <taxon>Agaricomycotina</taxon>
        <taxon>Agaricomycetes</taxon>
        <taxon>Agaricomycetidae</taxon>
        <taxon>Agaricales</taxon>
        <taxon>Tricholomatineae</taxon>
        <taxon>Lyophyllaceae</taxon>
        <taxon>Asterophora</taxon>
    </lineage>
</organism>
<dbReference type="Pfam" id="PF07106">
    <property type="entry name" value="WHD_TBPIP"/>
    <property type="match status" value="1"/>
</dbReference>
<dbReference type="GO" id="GO:0120230">
    <property type="term" value="F:recombinase activator activity"/>
    <property type="evidence" value="ECO:0007669"/>
    <property type="project" value="TreeGrafter"/>
</dbReference>
<proteinExistence type="inferred from homology"/>
<dbReference type="AlphaFoldDB" id="A0A9P7KEC3"/>
<evidence type="ECO:0000256" key="1">
    <source>
        <dbReference type="ARBA" id="ARBA00004123"/>
    </source>
</evidence>
<dbReference type="GO" id="GO:0010774">
    <property type="term" value="P:meiotic strand invasion involved in reciprocal meiotic recombination"/>
    <property type="evidence" value="ECO:0007669"/>
    <property type="project" value="TreeGrafter"/>
</dbReference>
<dbReference type="GO" id="GO:0007129">
    <property type="term" value="P:homologous chromosome pairing at meiosis"/>
    <property type="evidence" value="ECO:0007669"/>
    <property type="project" value="TreeGrafter"/>
</dbReference>
<keyword evidence="5" id="KW-0469">Meiosis</keyword>
<dbReference type="InterPro" id="IPR010776">
    <property type="entry name" value="Hop2_WH_dom"/>
</dbReference>
<comment type="similarity">
    <text evidence="2">Belongs to the HOP2 family.</text>
</comment>
<evidence type="ECO:0000256" key="4">
    <source>
        <dbReference type="ARBA" id="ARBA00023242"/>
    </source>
</evidence>
<evidence type="ECO:0000259" key="6">
    <source>
        <dbReference type="Pfam" id="PF07106"/>
    </source>
</evidence>
<dbReference type="Proteomes" id="UP000775547">
    <property type="component" value="Unassembled WGS sequence"/>
</dbReference>
<dbReference type="GO" id="GO:0120231">
    <property type="term" value="C:DNA recombinase auxiliary factor complex"/>
    <property type="evidence" value="ECO:0007669"/>
    <property type="project" value="TreeGrafter"/>
</dbReference>
<dbReference type="PANTHER" id="PTHR15938:SF0">
    <property type="entry name" value="HOMOLOGOUS-PAIRING PROTEIN 2 HOMOLOG"/>
    <property type="match status" value="1"/>
</dbReference>
<evidence type="ECO:0000313" key="8">
    <source>
        <dbReference type="Proteomes" id="UP000775547"/>
    </source>
</evidence>
<sequence length="221" mass="24077">MSSSKPKGEAKVPVLKGQEVDVAANLKGAVPKTQAQKILVALAEKGQLVQKTYGKTTFFVVNQATLDSVSVDKLAALEAEQKTIDEENKLLTAELRTASLELTKLKTAPSDEKLACEITDAEKSVATLLARLKPLRSGAPMISAADLAQVDADWIKWRAEWVKRRKVFTTFWQLATDALPPQDATNLAEDLGVEVDTGEHVALERTPLCSTKSANPLKRKR</sequence>
<evidence type="ECO:0000256" key="2">
    <source>
        <dbReference type="ARBA" id="ARBA00007922"/>
    </source>
</evidence>
<dbReference type="EMBL" id="JABCKV010000024">
    <property type="protein sequence ID" value="KAG5646229.1"/>
    <property type="molecule type" value="Genomic_DNA"/>
</dbReference>
<gene>
    <name evidence="7" type="ORF">DXG03_004056</name>
</gene>
<dbReference type="OrthoDB" id="272266at2759"/>
<keyword evidence="3" id="KW-0233">DNA recombination</keyword>
<name>A0A9P7KEC3_9AGAR</name>
<evidence type="ECO:0000256" key="3">
    <source>
        <dbReference type="ARBA" id="ARBA00023172"/>
    </source>
</evidence>
<evidence type="ECO:0000256" key="5">
    <source>
        <dbReference type="ARBA" id="ARBA00023254"/>
    </source>
</evidence>
<feature type="domain" description="Homologous-pairing protein 2 winged helix" evidence="6">
    <location>
        <begin position="20"/>
        <end position="62"/>
    </location>
</feature>
<keyword evidence="4" id="KW-0539">Nucleus</keyword>
<keyword evidence="8" id="KW-1185">Reference proteome</keyword>
<comment type="subcellular location">
    <subcellularLocation>
        <location evidence="1">Nucleus</location>
    </subcellularLocation>
</comment>
<reference evidence="7" key="1">
    <citation type="submission" date="2020-07" db="EMBL/GenBank/DDBJ databases">
        <authorList>
            <person name="Nieuwenhuis M."/>
            <person name="Van De Peppel L.J.J."/>
        </authorList>
    </citation>
    <scope>NUCLEOTIDE SEQUENCE</scope>
    <source>
        <strain evidence="7">AP01</strain>
        <tissue evidence="7">Mycelium</tissue>
    </source>
</reference>
<dbReference type="GO" id="GO:0000794">
    <property type="term" value="C:condensed nuclear chromosome"/>
    <property type="evidence" value="ECO:0007669"/>
    <property type="project" value="TreeGrafter"/>
</dbReference>
<evidence type="ECO:0000313" key="7">
    <source>
        <dbReference type="EMBL" id="KAG5646229.1"/>
    </source>
</evidence>
<dbReference type="Gene3D" id="1.10.10.10">
    <property type="entry name" value="Winged helix-like DNA-binding domain superfamily/Winged helix DNA-binding domain"/>
    <property type="match status" value="1"/>
</dbReference>
<reference evidence="7" key="2">
    <citation type="submission" date="2021-10" db="EMBL/GenBank/DDBJ databases">
        <title>Phylogenomics reveals ancestral predisposition of the termite-cultivated fungus Termitomyces towards a domesticated lifestyle.</title>
        <authorList>
            <person name="Auxier B."/>
            <person name="Grum-Grzhimaylo A."/>
            <person name="Cardenas M.E."/>
            <person name="Lodge J.D."/>
            <person name="Laessoe T."/>
            <person name="Pedersen O."/>
            <person name="Smith M.E."/>
            <person name="Kuyper T.W."/>
            <person name="Franco-Molano E.A."/>
            <person name="Baroni T.J."/>
            <person name="Aanen D.K."/>
        </authorList>
    </citation>
    <scope>NUCLEOTIDE SEQUENCE</scope>
    <source>
        <strain evidence="7">AP01</strain>
        <tissue evidence="7">Mycelium</tissue>
    </source>
</reference>
<protein>
    <recommendedName>
        <fullName evidence="6">Homologous-pairing protein 2 winged helix domain-containing protein</fullName>
    </recommendedName>
</protein>
<dbReference type="GO" id="GO:0000709">
    <property type="term" value="P:meiotic joint molecule formation"/>
    <property type="evidence" value="ECO:0007669"/>
    <property type="project" value="TreeGrafter"/>
</dbReference>
<dbReference type="InterPro" id="IPR036388">
    <property type="entry name" value="WH-like_DNA-bd_sf"/>
</dbReference>
<dbReference type="PANTHER" id="PTHR15938">
    <property type="entry name" value="TBP-1 INTERACTING PROTEIN"/>
    <property type="match status" value="1"/>
</dbReference>